<accession>A0A1M5XB64</accession>
<dbReference type="InterPro" id="IPR043128">
    <property type="entry name" value="Rev_trsase/Diguanyl_cyclase"/>
</dbReference>
<protein>
    <submittedName>
        <fullName evidence="3">PAS domain S-box-containing protein/diguanylate cyclase (GGDEF) domain-containing protein</fullName>
    </submittedName>
</protein>
<dbReference type="SMART" id="SM00267">
    <property type="entry name" value="GGDEF"/>
    <property type="match status" value="1"/>
</dbReference>
<dbReference type="NCBIfam" id="TIGR00229">
    <property type="entry name" value="sensory_box"/>
    <property type="match status" value="1"/>
</dbReference>
<dbReference type="SMART" id="SM00091">
    <property type="entry name" value="PAS"/>
    <property type="match status" value="1"/>
</dbReference>
<organism evidence="3 4">
    <name type="scientific">Clostridium grantii DSM 8605</name>
    <dbReference type="NCBI Taxonomy" id="1121316"/>
    <lineage>
        <taxon>Bacteria</taxon>
        <taxon>Bacillati</taxon>
        <taxon>Bacillota</taxon>
        <taxon>Clostridia</taxon>
        <taxon>Eubacteriales</taxon>
        <taxon>Clostridiaceae</taxon>
        <taxon>Clostridium</taxon>
    </lineage>
</organism>
<name>A0A1M5XB64_9CLOT</name>
<dbReference type="PANTHER" id="PTHR46663:SF4">
    <property type="entry name" value="DIGUANYLATE CYCLASE DGCT-RELATED"/>
    <property type="match status" value="1"/>
</dbReference>
<dbReference type="OrthoDB" id="9805474at2"/>
<dbReference type="InterPro" id="IPR035965">
    <property type="entry name" value="PAS-like_dom_sf"/>
</dbReference>
<dbReference type="Gene3D" id="3.30.70.270">
    <property type="match status" value="1"/>
</dbReference>
<dbReference type="NCBIfam" id="TIGR00254">
    <property type="entry name" value="GGDEF"/>
    <property type="match status" value="1"/>
</dbReference>
<dbReference type="Gene3D" id="3.30.450.20">
    <property type="entry name" value="PAS domain"/>
    <property type="match status" value="1"/>
</dbReference>
<dbReference type="EMBL" id="FQXM01000026">
    <property type="protein sequence ID" value="SHH96744.1"/>
    <property type="molecule type" value="Genomic_DNA"/>
</dbReference>
<dbReference type="InterPro" id="IPR000160">
    <property type="entry name" value="GGDEF_dom"/>
</dbReference>
<dbReference type="PROSITE" id="PS50887">
    <property type="entry name" value="GGDEF"/>
    <property type="match status" value="1"/>
</dbReference>
<dbReference type="AlphaFoldDB" id="A0A1M5XB64"/>
<dbReference type="SUPFAM" id="SSF55785">
    <property type="entry name" value="PYP-like sensor domain (PAS domain)"/>
    <property type="match status" value="1"/>
</dbReference>
<dbReference type="InterPro" id="IPR052163">
    <property type="entry name" value="DGC-Regulatory_Protein"/>
</dbReference>
<dbReference type="RefSeq" id="WP_084133648.1">
    <property type="nucleotide sequence ID" value="NZ_FQXM01000026.1"/>
</dbReference>
<reference evidence="3 4" key="1">
    <citation type="submission" date="2016-11" db="EMBL/GenBank/DDBJ databases">
        <authorList>
            <person name="Jaros S."/>
            <person name="Januszkiewicz K."/>
            <person name="Wedrychowicz H."/>
        </authorList>
    </citation>
    <scope>NUCLEOTIDE SEQUENCE [LARGE SCALE GENOMIC DNA]</scope>
    <source>
        <strain evidence="3 4">DSM 8605</strain>
    </source>
</reference>
<dbReference type="InterPro" id="IPR000014">
    <property type="entry name" value="PAS"/>
</dbReference>
<evidence type="ECO:0000313" key="3">
    <source>
        <dbReference type="EMBL" id="SHH96744.1"/>
    </source>
</evidence>
<evidence type="ECO:0000313" key="4">
    <source>
        <dbReference type="Proteomes" id="UP000184447"/>
    </source>
</evidence>
<dbReference type="CDD" id="cd00130">
    <property type="entry name" value="PAS"/>
    <property type="match status" value="1"/>
</dbReference>
<dbReference type="InterPro" id="IPR029787">
    <property type="entry name" value="Nucleotide_cyclase"/>
</dbReference>
<keyword evidence="4" id="KW-1185">Reference proteome</keyword>
<dbReference type="Pfam" id="PF13426">
    <property type="entry name" value="PAS_9"/>
    <property type="match status" value="1"/>
</dbReference>
<dbReference type="PROSITE" id="PS50112">
    <property type="entry name" value="PAS"/>
    <property type="match status" value="1"/>
</dbReference>
<dbReference type="SUPFAM" id="SSF55073">
    <property type="entry name" value="Nucleotide cyclase"/>
    <property type="match status" value="1"/>
</dbReference>
<dbReference type="PANTHER" id="PTHR46663">
    <property type="entry name" value="DIGUANYLATE CYCLASE DGCT-RELATED"/>
    <property type="match status" value="1"/>
</dbReference>
<gene>
    <name evidence="3" type="ORF">SAMN02745207_03491</name>
</gene>
<dbReference type="CDD" id="cd01949">
    <property type="entry name" value="GGDEF"/>
    <property type="match status" value="1"/>
</dbReference>
<feature type="domain" description="PAS" evidence="1">
    <location>
        <begin position="3"/>
        <end position="48"/>
    </location>
</feature>
<proteinExistence type="predicted"/>
<dbReference type="Proteomes" id="UP000184447">
    <property type="component" value="Unassembled WGS sequence"/>
</dbReference>
<sequence>MNDYSNYKENLENINEGIYFVDNERKITFWNKGAERISGFSAKEVLGKYCMDNILNHIDDKGNKLCSNGCPLHKTIIEGSRKSRLIYLHHKEGHRVSVNVSTTPLYLEGKIIGATEVFTDNINNEISIKEIDKLKAVAMFDNLTSLKNKKYLETAMKTKISEYKHFNTSFGVVLLNIDNFRVLNENVEQCISDQVLQMVSNSIKASTRGNDLVGRWSGDEFIVILPSINNINTLKDLAERMRIIVKNSSLRNKENNMGVTCSIGATLIKEKDTIEDITKRVVTLMTQSKLNGKNKVTIG</sequence>
<evidence type="ECO:0000259" key="1">
    <source>
        <dbReference type="PROSITE" id="PS50112"/>
    </source>
</evidence>
<feature type="domain" description="GGDEF" evidence="2">
    <location>
        <begin position="168"/>
        <end position="299"/>
    </location>
</feature>
<dbReference type="STRING" id="1121316.SAMN02745207_03491"/>
<dbReference type="Pfam" id="PF00990">
    <property type="entry name" value="GGDEF"/>
    <property type="match status" value="1"/>
</dbReference>
<evidence type="ECO:0000259" key="2">
    <source>
        <dbReference type="PROSITE" id="PS50887"/>
    </source>
</evidence>